<dbReference type="Gene3D" id="3.30.460.40">
    <property type="match status" value="1"/>
</dbReference>
<name>A0A6G8QD71_9ACTN</name>
<keyword evidence="2" id="KW-1185">Reference proteome</keyword>
<dbReference type="KEGG" id="rub:GBA63_18345"/>
<organism evidence="1 2">
    <name type="scientific">Rubrobacter tropicus</name>
    <dbReference type="NCBI Taxonomy" id="2653851"/>
    <lineage>
        <taxon>Bacteria</taxon>
        <taxon>Bacillati</taxon>
        <taxon>Actinomycetota</taxon>
        <taxon>Rubrobacteria</taxon>
        <taxon>Rubrobacterales</taxon>
        <taxon>Rubrobacteraceae</taxon>
        <taxon>Rubrobacter</taxon>
    </lineage>
</organism>
<dbReference type="EMBL" id="CP045119">
    <property type="protein sequence ID" value="QIN84382.1"/>
    <property type="molecule type" value="Genomic_DNA"/>
</dbReference>
<evidence type="ECO:0008006" key="3">
    <source>
        <dbReference type="Google" id="ProtNLM"/>
    </source>
</evidence>
<dbReference type="InterPro" id="IPR039498">
    <property type="entry name" value="NTP_transf_5"/>
</dbReference>
<evidence type="ECO:0000313" key="1">
    <source>
        <dbReference type="EMBL" id="QIN84382.1"/>
    </source>
</evidence>
<sequence length="399" mass="43707">MSARTQADSPELELLLLCAGVRATAGATGRIETLLGGDLNWDRLLRAAYGHGVAPLLHSRLGGFSQAMPPEVLERLRAHFGVARARNLYLAGELLKLLGVLEGHGITALPYKGPVLAVSAYGDLSLREFGDLDVLVRRRDALGAKRALAALGYRPWSTLDPAQEAALLRYEREYPLTRENGTVVELHWTVAPAAVSFMLDCEEMWGRAVRAPFGGPGVRTLSPEDTLLVLCVHGTAHLWERLCWIRDVAGLLECPTGLDHELLLARARASNAKRALLLGLSLASDLLGAELPGNIRRAADADGKVRVLAARAHDRLHESLLASAVREGGTEGSERRAFQSSALDRHRDRLRYRIRRITAPGPADWEAVPLPEKLVPLYPLIRPIRLAARQGLRLMERRA</sequence>
<dbReference type="Pfam" id="PF14907">
    <property type="entry name" value="NTP_transf_5"/>
    <property type="match status" value="1"/>
</dbReference>
<protein>
    <recommendedName>
        <fullName evidence="3">Nucleotidyltransferase family protein</fullName>
    </recommendedName>
</protein>
<accession>A0A6G8QD71</accession>
<evidence type="ECO:0000313" key="2">
    <source>
        <dbReference type="Proteomes" id="UP000501452"/>
    </source>
</evidence>
<dbReference type="AlphaFoldDB" id="A0A6G8QD71"/>
<reference evidence="1 2" key="1">
    <citation type="submission" date="2019-10" db="EMBL/GenBank/DDBJ databases">
        <title>Rubrobacter sp nov SCSIO 52090 isolated from a deep-sea sediment in the South China Sea.</title>
        <authorList>
            <person name="Chen R.W."/>
        </authorList>
    </citation>
    <scope>NUCLEOTIDE SEQUENCE [LARGE SCALE GENOMIC DNA]</scope>
    <source>
        <strain evidence="1 2">SCSIO 52909</strain>
    </source>
</reference>
<dbReference type="Proteomes" id="UP000501452">
    <property type="component" value="Chromosome"/>
</dbReference>
<gene>
    <name evidence="1" type="ORF">GBA63_18345</name>
</gene>
<proteinExistence type="predicted"/>